<dbReference type="EMBL" id="PIWU01000024">
    <property type="protein sequence ID" value="PKE55551.1"/>
    <property type="molecule type" value="Genomic_DNA"/>
</dbReference>
<evidence type="ECO:0000313" key="1">
    <source>
        <dbReference type="EMBL" id="PKE55551.1"/>
    </source>
</evidence>
<organism evidence="1 2">
    <name type="scientific">Macrococcoides caseolyticum</name>
    <dbReference type="NCBI Taxonomy" id="69966"/>
    <lineage>
        <taxon>Bacteria</taxon>
        <taxon>Bacillati</taxon>
        <taxon>Bacillota</taxon>
        <taxon>Bacilli</taxon>
        <taxon>Bacillales</taxon>
        <taxon>Staphylococcaceae</taxon>
        <taxon>Macrococcoides</taxon>
    </lineage>
</organism>
<protein>
    <submittedName>
        <fullName evidence="1">Uncharacterized protein</fullName>
    </submittedName>
</protein>
<proteinExistence type="predicted"/>
<evidence type="ECO:0000313" key="2">
    <source>
        <dbReference type="Proteomes" id="UP000233606"/>
    </source>
</evidence>
<accession>A0ACC9MPZ1</accession>
<dbReference type="Proteomes" id="UP000233606">
    <property type="component" value="Unassembled WGS sequence"/>
</dbReference>
<comment type="caution">
    <text evidence="1">The sequence shown here is derived from an EMBL/GenBank/DDBJ whole genome shotgun (WGS) entry which is preliminary data.</text>
</comment>
<reference evidence="1" key="1">
    <citation type="submission" date="2017-12" db="EMBL/GenBank/DDBJ databases">
        <title>Genomics of Macrococcus caseolyticus.</title>
        <authorList>
            <person name="MacFadyen A.C."/>
            <person name="Paterson G.K."/>
        </authorList>
    </citation>
    <scope>NUCLEOTIDE SEQUENCE</scope>
    <source>
        <strain evidence="1">5459_5_49</strain>
    </source>
</reference>
<gene>
    <name evidence="1" type="ORF">CW682_11460</name>
</gene>
<sequence length="234" mass="26982">MSIHDLKDISFNLLEQEKKEIITKRVENIKAYKEYDDIKNTYNDIRNKDLYDLPLMFEWNTWRAMTMLNGGTISGNFILDDQGDPISTAPGNQGDIVCDYGDFGLLVEVTLSSGAKQYDMEGESVSRHLGKFKRDINKDAYCLFIAPKINENVITYFFTLHHLNLNMHGGYAYIIPLSLDVFEKMVEDSYKASTIPTPNDIKKLFDYSRTQAKSGINEIEWYEKVNNRALSWLS</sequence>
<keyword evidence="2" id="KW-1185">Reference proteome</keyword>
<name>A0ACC9MPZ1_9STAP</name>